<evidence type="ECO:0000256" key="1">
    <source>
        <dbReference type="ARBA" id="ARBA00001936"/>
    </source>
</evidence>
<evidence type="ECO:0000256" key="5">
    <source>
        <dbReference type="ARBA" id="ARBA00022842"/>
    </source>
</evidence>
<dbReference type="PROSITE" id="PS51462">
    <property type="entry name" value="NUDIX"/>
    <property type="match status" value="1"/>
</dbReference>
<sequence>MHPSPDGPLADLEALAARSLDWSSTLIRSLPDAGHARHAAVLVLFGVLDDVPAAAGGPVPQDLDVLLVRRASTLGSHPGQIAFPGGRLDETDADATAAALREAVEETGVDPGGVRTLGALPEIPLAVSNHLVTPVLAWWTRPSEVVAIDHAETVEVFRVPVAELVHPANRAVTAHGDYRMPAFTVGGRLVWGFTALVLARLFDELGWAEPWDHGRVVQPDS</sequence>
<dbReference type="PANTHER" id="PTHR12992:SF11">
    <property type="entry name" value="MITOCHONDRIAL COENZYME A DIPHOSPHATASE NUDT8"/>
    <property type="match status" value="1"/>
</dbReference>
<evidence type="ECO:0000256" key="3">
    <source>
        <dbReference type="ARBA" id="ARBA00022723"/>
    </source>
</evidence>
<dbReference type="Pfam" id="PF00293">
    <property type="entry name" value="NUDIX"/>
    <property type="match status" value="1"/>
</dbReference>
<dbReference type="CDD" id="cd03426">
    <property type="entry name" value="NUDIX_CoAse_Nudt7"/>
    <property type="match status" value="1"/>
</dbReference>
<reference evidence="8 9" key="1">
    <citation type="journal article" date="2008" name="Int. J. Syst. Evol. Microbiol.">
        <title>Leifsonia pindariensis sp. nov., isolated from the Pindari glacier of the Indian Himalayas, and emended description of the genus Leifsonia.</title>
        <authorList>
            <person name="Reddy G.S."/>
            <person name="Prabagaran S.R."/>
            <person name="Shivaji S."/>
        </authorList>
    </citation>
    <scope>NUCLEOTIDE SEQUENCE [LARGE SCALE GENOMIC DNA]</scope>
    <source>
        <strain evidence="8 9">PON 10</strain>
    </source>
</reference>
<keyword evidence="4" id="KW-0378">Hydrolase</keyword>
<proteinExistence type="predicted"/>
<name>A0ABX5AWF0_9MICO</name>
<dbReference type="Proteomes" id="UP000237755">
    <property type="component" value="Unassembled WGS sequence"/>
</dbReference>
<dbReference type="Gene3D" id="3.90.79.10">
    <property type="entry name" value="Nucleoside Triphosphate Pyrophosphohydrolase"/>
    <property type="match status" value="1"/>
</dbReference>
<keyword evidence="6" id="KW-0464">Manganese</keyword>
<keyword evidence="9" id="KW-1185">Reference proteome</keyword>
<comment type="cofactor">
    <cofactor evidence="1">
        <name>Mn(2+)</name>
        <dbReference type="ChEBI" id="CHEBI:29035"/>
    </cofactor>
</comment>
<evidence type="ECO:0000313" key="8">
    <source>
        <dbReference type="EMBL" id="PPL18875.1"/>
    </source>
</evidence>
<dbReference type="SUPFAM" id="SSF55811">
    <property type="entry name" value="Nudix"/>
    <property type="match status" value="1"/>
</dbReference>
<dbReference type="EMBL" id="MPZN01000024">
    <property type="protein sequence ID" value="PPL18875.1"/>
    <property type="molecule type" value="Genomic_DNA"/>
</dbReference>
<dbReference type="RefSeq" id="WP_104475307.1">
    <property type="nucleotide sequence ID" value="NZ_MPZN01000024.1"/>
</dbReference>
<comment type="caution">
    <text evidence="8">The sequence shown here is derived from an EMBL/GenBank/DDBJ whole genome shotgun (WGS) entry which is preliminary data.</text>
</comment>
<evidence type="ECO:0000256" key="4">
    <source>
        <dbReference type="ARBA" id="ARBA00022801"/>
    </source>
</evidence>
<evidence type="ECO:0000259" key="7">
    <source>
        <dbReference type="PROSITE" id="PS51462"/>
    </source>
</evidence>
<evidence type="ECO:0000256" key="6">
    <source>
        <dbReference type="ARBA" id="ARBA00023211"/>
    </source>
</evidence>
<protein>
    <submittedName>
        <fullName evidence="8">Coenzyme A pyrophosphatase</fullName>
    </submittedName>
</protein>
<keyword evidence="5" id="KW-0460">Magnesium</keyword>
<dbReference type="InterPro" id="IPR045121">
    <property type="entry name" value="CoAse"/>
</dbReference>
<evidence type="ECO:0000313" key="9">
    <source>
        <dbReference type="Proteomes" id="UP000237755"/>
    </source>
</evidence>
<comment type="cofactor">
    <cofactor evidence="2">
        <name>Mg(2+)</name>
        <dbReference type="ChEBI" id="CHEBI:18420"/>
    </cofactor>
</comment>
<organism evidence="8 9">
    <name type="scientific">Microterricola pindariensis</name>
    <dbReference type="NCBI Taxonomy" id="478010"/>
    <lineage>
        <taxon>Bacteria</taxon>
        <taxon>Bacillati</taxon>
        <taxon>Actinomycetota</taxon>
        <taxon>Actinomycetes</taxon>
        <taxon>Micrococcales</taxon>
        <taxon>Microbacteriaceae</taxon>
        <taxon>Microterricola</taxon>
    </lineage>
</organism>
<dbReference type="InterPro" id="IPR015797">
    <property type="entry name" value="NUDIX_hydrolase-like_dom_sf"/>
</dbReference>
<accession>A0ABX5AWF0</accession>
<evidence type="ECO:0000256" key="2">
    <source>
        <dbReference type="ARBA" id="ARBA00001946"/>
    </source>
</evidence>
<dbReference type="InterPro" id="IPR000086">
    <property type="entry name" value="NUDIX_hydrolase_dom"/>
</dbReference>
<feature type="domain" description="Nudix hydrolase" evidence="7">
    <location>
        <begin position="36"/>
        <end position="184"/>
    </location>
</feature>
<gene>
    <name evidence="8" type="ORF">GY24_08850</name>
</gene>
<dbReference type="PANTHER" id="PTHR12992">
    <property type="entry name" value="NUDIX HYDROLASE"/>
    <property type="match status" value="1"/>
</dbReference>
<keyword evidence="3" id="KW-0479">Metal-binding</keyword>